<evidence type="ECO:0000256" key="1">
    <source>
        <dbReference type="SAM" id="SignalP"/>
    </source>
</evidence>
<comment type="caution">
    <text evidence="2">The sequence shown here is derived from an EMBL/GenBank/DDBJ whole genome shotgun (WGS) entry which is preliminary data.</text>
</comment>
<dbReference type="EMBL" id="JAFCMP010000059">
    <property type="protein sequence ID" value="KAG5188979.1"/>
    <property type="molecule type" value="Genomic_DNA"/>
</dbReference>
<evidence type="ECO:0000313" key="2">
    <source>
        <dbReference type="EMBL" id="KAG5188979.1"/>
    </source>
</evidence>
<protein>
    <recommendedName>
        <fullName evidence="4">Secreted protein</fullName>
    </recommendedName>
</protein>
<reference evidence="2" key="1">
    <citation type="submission" date="2021-02" db="EMBL/GenBank/DDBJ databases">
        <title>First Annotated Genome of the Yellow-green Alga Tribonema minus.</title>
        <authorList>
            <person name="Mahan K.M."/>
        </authorList>
    </citation>
    <scope>NUCLEOTIDE SEQUENCE</scope>
    <source>
        <strain evidence="2">UTEX B ZZ1240</strain>
    </source>
</reference>
<evidence type="ECO:0008006" key="4">
    <source>
        <dbReference type="Google" id="ProtNLM"/>
    </source>
</evidence>
<feature type="signal peptide" evidence="1">
    <location>
        <begin position="1"/>
        <end position="17"/>
    </location>
</feature>
<gene>
    <name evidence="2" type="ORF">JKP88DRAFT_253151</name>
</gene>
<proteinExistence type="predicted"/>
<keyword evidence="1" id="KW-0732">Signal</keyword>
<keyword evidence="3" id="KW-1185">Reference proteome</keyword>
<sequence length="188" mass="20333">MTLWIICLLGLLAAAMAAWRAGSRVGVKGMAQASHSNRVSGFVQDHNRLEVCGVCGAHHYGSRYGAHYCCTMLRSQAKAPPSSALVAEIGSDVKGTRPSFAMAASNAISASKDVAPVVSSSEAPGSMPLKKMCLVFGPLHSKETPASLLQFLWYPDIVDFFIWSDRCLHVSDFRATFDRKHAKNIAYN</sequence>
<organism evidence="2 3">
    <name type="scientific">Tribonema minus</name>
    <dbReference type="NCBI Taxonomy" id="303371"/>
    <lineage>
        <taxon>Eukaryota</taxon>
        <taxon>Sar</taxon>
        <taxon>Stramenopiles</taxon>
        <taxon>Ochrophyta</taxon>
        <taxon>PX clade</taxon>
        <taxon>Xanthophyceae</taxon>
        <taxon>Tribonematales</taxon>
        <taxon>Tribonemataceae</taxon>
        <taxon>Tribonema</taxon>
    </lineage>
</organism>
<dbReference type="AlphaFoldDB" id="A0A836CKQ0"/>
<evidence type="ECO:0000313" key="3">
    <source>
        <dbReference type="Proteomes" id="UP000664859"/>
    </source>
</evidence>
<feature type="chain" id="PRO_5032809567" description="Secreted protein" evidence="1">
    <location>
        <begin position="18"/>
        <end position="188"/>
    </location>
</feature>
<accession>A0A836CKQ0</accession>
<dbReference type="Proteomes" id="UP000664859">
    <property type="component" value="Unassembled WGS sequence"/>
</dbReference>
<name>A0A836CKQ0_9STRA</name>